<reference evidence="4" key="2">
    <citation type="submission" date="2021-04" db="EMBL/GenBank/DDBJ databases">
        <title>Brevibacillus composti FJAT-54423, complete genome.</title>
        <authorList>
            <person name="Tang R."/>
        </authorList>
    </citation>
    <scope>NUCLEOTIDE SEQUENCE</scope>
    <source>
        <strain evidence="4">FJAT-54424</strain>
    </source>
</reference>
<proteinExistence type="predicted"/>
<evidence type="ECO:0000313" key="5">
    <source>
        <dbReference type="Proteomes" id="UP000595847"/>
    </source>
</evidence>
<evidence type="ECO:0000256" key="1">
    <source>
        <dbReference type="SAM" id="MobiDB-lite"/>
    </source>
</evidence>
<feature type="region of interest" description="Disordered" evidence="1">
    <location>
        <begin position="91"/>
        <end position="165"/>
    </location>
</feature>
<gene>
    <name evidence="3" type="ORF">JD108_03010</name>
    <name evidence="4" type="ORF">KDJ56_03015</name>
</gene>
<protein>
    <submittedName>
        <fullName evidence="3">DUF2892 domain-containing protein</fullName>
    </submittedName>
</protein>
<name>A0A7T5ELV0_9BACL</name>
<dbReference type="InterPro" id="IPR021309">
    <property type="entry name" value="YgaP-like_TM"/>
</dbReference>
<evidence type="ECO:0000259" key="2">
    <source>
        <dbReference type="Pfam" id="PF11127"/>
    </source>
</evidence>
<evidence type="ECO:0000313" key="4">
    <source>
        <dbReference type="EMBL" id="QUO42022.1"/>
    </source>
</evidence>
<dbReference type="Pfam" id="PF11127">
    <property type="entry name" value="YgaP-like_TM"/>
    <property type="match status" value="1"/>
</dbReference>
<dbReference type="Proteomes" id="UP000677234">
    <property type="component" value="Chromosome"/>
</dbReference>
<keyword evidence="6" id="KW-1185">Reference proteome</keyword>
<dbReference type="KEGG" id="bcop:JD108_03010"/>
<organism evidence="3 5">
    <name type="scientific">Brevibacillus composti</name>
    <dbReference type="NCBI Taxonomy" id="2796470"/>
    <lineage>
        <taxon>Bacteria</taxon>
        <taxon>Bacillati</taxon>
        <taxon>Bacillota</taxon>
        <taxon>Bacilli</taxon>
        <taxon>Bacillales</taxon>
        <taxon>Paenibacillaceae</taxon>
        <taxon>Brevibacillus</taxon>
    </lineage>
</organism>
<evidence type="ECO:0000313" key="6">
    <source>
        <dbReference type="Proteomes" id="UP000677234"/>
    </source>
</evidence>
<dbReference type="AlphaFoldDB" id="A0A7T5ELV0"/>
<dbReference type="RefSeq" id="WP_198828503.1">
    <property type="nucleotide sequence ID" value="NZ_CP066308.1"/>
</dbReference>
<sequence length="165" mass="18037">MQRNVGRVDAMIRITAGLVGLAYGIGKMNRRPHRTPWVLLTMSAMKVAEGATRFCPMLYAMDMDTVTKKGMTKVADKLTQAGVRAALNRMTGTSGTSAKTDESGLASAMAASVTSPQEGEKKELSPEDKMLEAAVREFVSVPEADRDKRPSERYSTDEHLYPTYS</sequence>
<dbReference type="Proteomes" id="UP000595847">
    <property type="component" value="Chromosome"/>
</dbReference>
<dbReference type="EMBL" id="CP066308">
    <property type="protein sequence ID" value="QQE74937.1"/>
    <property type="molecule type" value="Genomic_DNA"/>
</dbReference>
<feature type="compositionally biased region" description="Basic and acidic residues" evidence="1">
    <location>
        <begin position="118"/>
        <end position="135"/>
    </location>
</feature>
<feature type="domain" description="Inner membrane protein YgaP-like transmembrane" evidence="2">
    <location>
        <begin position="1"/>
        <end position="66"/>
    </location>
</feature>
<reference evidence="3 5" key="1">
    <citation type="submission" date="2020-12" db="EMBL/GenBank/DDBJ databases">
        <title>strain FJAT-54423T represents a novel species of the genus Brevibacillus.</title>
        <authorList>
            <person name="Tang R."/>
        </authorList>
    </citation>
    <scope>NUCLEOTIDE SEQUENCE [LARGE SCALE GENOMIC DNA]</scope>
    <source>
        <strain evidence="3 5">FJAT-54423</strain>
    </source>
</reference>
<evidence type="ECO:0000313" key="3">
    <source>
        <dbReference type="EMBL" id="QQE74937.1"/>
    </source>
</evidence>
<dbReference type="EMBL" id="CP073708">
    <property type="protein sequence ID" value="QUO42022.1"/>
    <property type="molecule type" value="Genomic_DNA"/>
</dbReference>
<accession>A0A7T5ELV0</accession>
<feature type="compositionally biased region" description="Basic and acidic residues" evidence="1">
    <location>
        <begin position="143"/>
        <end position="165"/>
    </location>
</feature>